<dbReference type="Proteomes" id="UP001046870">
    <property type="component" value="Chromosome 18"/>
</dbReference>
<evidence type="ECO:0000313" key="1">
    <source>
        <dbReference type="EMBL" id="KAG7461248.1"/>
    </source>
</evidence>
<name>A0A9D3T575_MEGAT</name>
<keyword evidence="2" id="KW-1185">Reference proteome</keyword>
<gene>
    <name evidence="1" type="ORF">MATL_G00208040</name>
</gene>
<comment type="caution">
    <text evidence="1">The sequence shown here is derived from an EMBL/GenBank/DDBJ whole genome shotgun (WGS) entry which is preliminary data.</text>
</comment>
<proteinExistence type="predicted"/>
<sequence length="106" mass="11667">MSACPNSKGTLVTQNVRQTVSPRFVSDPIALLGGIDEQTRQRTQSFITLRKQSVTKLDQLQTSYFSGPVLCLPVGFSGFLTDSPVTEQVWTSDKEGHTLTEPHCPQ</sequence>
<organism evidence="1 2">
    <name type="scientific">Megalops atlanticus</name>
    <name type="common">Tarpon</name>
    <name type="synonym">Clupea gigantea</name>
    <dbReference type="NCBI Taxonomy" id="7932"/>
    <lineage>
        <taxon>Eukaryota</taxon>
        <taxon>Metazoa</taxon>
        <taxon>Chordata</taxon>
        <taxon>Craniata</taxon>
        <taxon>Vertebrata</taxon>
        <taxon>Euteleostomi</taxon>
        <taxon>Actinopterygii</taxon>
        <taxon>Neopterygii</taxon>
        <taxon>Teleostei</taxon>
        <taxon>Elopiformes</taxon>
        <taxon>Megalopidae</taxon>
        <taxon>Megalops</taxon>
    </lineage>
</organism>
<evidence type="ECO:0000313" key="2">
    <source>
        <dbReference type="Proteomes" id="UP001046870"/>
    </source>
</evidence>
<protein>
    <submittedName>
        <fullName evidence="1">Uncharacterized protein</fullName>
    </submittedName>
</protein>
<dbReference type="EMBL" id="JAFDVH010000018">
    <property type="protein sequence ID" value="KAG7461248.1"/>
    <property type="molecule type" value="Genomic_DNA"/>
</dbReference>
<reference evidence="1" key="1">
    <citation type="submission" date="2021-01" db="EMBL/GenBank/DDBJ databases">
        <authorList>
            <person name="Zahm M."/>
            <person name="Roques C."/>
            <person name="Cabau C."/>
            <person name="Klopp C."/>
            <person name="Donnadieu C."/>
            <person name="Jouanno E."/>
            <person name="Lampietro C."/>
            <person name="Louis A."/>
            <person name="Herpin A."/>
            <person name="Echchiki A."/>
            <person name="Berthelot C."/>
            <person name="Parey E."/>
            <person name="Roest-Crollius H."/>
            <person name="Braasch I."/>
            <person name="Postlethwait J."/>
            <person name="Bobe J."/>
            <person name="Montfort J."/>
            <person name="Bouchez O."/>
            <person name="Begum T."/>
            <person name="Mejri S."/>
            <person name="Adams A."/>
            <person name="Chen W.-J."/>
            <person name="Guiguen Y."/>
        </authorList>
    </citation>
    <scope>NUCLEOTIDE SEQUENCE</scope>
    <source>
        <strain evidence="1">YG-15Mar2019-1</strain>
        <tissue evidence="1">Brain</tissue>
    </source>
</reference>
<dbReference type="AlphaFoldDB" id="A0A9D3T575"/>
<accession>A0A9D3T575</accession>